<feature type="region of interest" description="Disordered" evidence="1">
    <location>
        <begin position="40"/>
        <end position="131"/>
    </location>
</feature>
<reference evidence="2" key="1">
    <citation type="submission" date="2000-12" db="EMBL/GenBank/DDBJ databases">
        <title>Oryza sativa nipponbare(GA3) genomic DNA, chromosome 1, PAC clone:P0047B08.</title>
        <authorList>
            <person name="Sasaki T."/>
            <person name="Matsumoto T."/>
            <person name="Yamamoto K."/>
        </authorList>
    </citation>
    <scope>NUCLEOTIDE SEQUENCE</scope>
</reference>
<feature type="compositionally biased region" description="Gly residues" evidence="1">
    <location>
        <begin position="119"/>
        <end position="131"/>
    </location>
</feature>
<name>Q94JA0_ORYSJ</name>
<proteinExistence type="predicted"/>
<evidence type="ECO:0000256" key="1">
    <source>
        <dbReference type="SAM" id="MobiDB-lite"/>
    </source>
</evidence>
<organism evidence="2">
    <name type="scientific">Oryza sativa subsp. japonica</name>
    <name type="common">Rice</name>
    <dbReference type="NCBI Taxonomy" id="39947"/>
    <lineage>
        <taxon>Eukaryota</taxon>
        <taxon>Viridiplantae</taxon>
        <taxon>Streptophyta</taxon>
        <taxon>Embryophyta</taxon>
        <taxon>Tracheophyta</taxon>
        <taxon>Spermatophyta</taxon>
        <taxon>Magnoliopsida</taxon>
        <taxon>Liliopsida</taxon>
        <taxon>Poales</taxon>
        <taxon>Poaceae</taxon>
        <taxon>BOP clade</taxon>
        <taxon>Oryzoideae</taxon>
        <taxon>Oryzeae</taxon>
        <taxon>Oryzinae</taxon>
        <taxon>Oryza</taxon>
        <taxon>Oryza sativa</taxon>
    </lineage>
</organism>
<feature type="compositionally biased region" description="Basic residues" evidence="1">
    <location>
        <begin position="77"/>
        <end position="86"/>
    </location>
</feature>
<dbReference type="EMBL" id="AP003053">
    <property type="protein sequence ID" value="BAB55688.1"/>
    <property type="molecule type" value="Genomic_DNA"/>
</dbReference>
<sequence length="169" mass="18173">MLPSDGGDDLAAAMTWRRRWQRRGGRGPCGGDGDLAAATATARGERSWQWRQRRRGAGRLRGGAGGSGDDLAAGTTWRRRWQRRGGRVPCGGDGDLPAATATARGERSWRQRRQRRGGRGPGGGDGNGEGGEVLTAAAAAAWGGATLGRSRRWRGRRRWRLGKFWQPGG</sequence>
<feature type="compositionally biased region" description="Gly residues" evidence="1">
    <location>
        <begin position="59"/>
        <end position="68"/>
    </location>
</feature>
<dbReference type="AlphaFoldDB" id="Q94JA0"/>
<evidence type="ECO:0000313" key="2">
    <source>
        <dbReference type="EMBL" id="BAB55688.1"/>
    </source>
</evidence>
<protein>
    <submittedName>
        <fullName evidence="2">p0047B08.12 protein</fullName>
    </submittedName>
</protein>
<gene>
    <name evidence="2" type="primary">P0047B08.12</name>
</gene>
<accession>Q94JA0</accession>